<reference evidence="2" key="1">
    <citation type="journal article" date="2022" name="G3 (Bethesda)">
        <title>High quality genome of the basidiomycete yeast Dioszegia hungarica PDD-24b-2 isolated from cloud water.</title>
        <authorList>
            <person name="Jarrige D."/>
            <person name="Haridas S."/>
            <person name="Bleykasten-Grosshans C."/>
            <person name="Joly M."/>
            <person name="Nadalig T."/>
            <person name="Sancelme M."/>
            <person name="Vuilleumier S."/>
            <person name="Grigoriev I.V."/>
            <person name="Amato P."/>
            <person name="Bringel F."/>
        </authorList>
    </citation>
    <scope>NUCLEOTIDE SEQUENCE</scope>
    <source>
        <strain evidence="2">PDD-24b-2</strain>
    </source>
</reference>
<proteinExistence type="predicted"/>
<protein>
    <submittedName>
        <fullName evidence="2">Uncharacterized protein</fullName>
    </submittedName>
</protein>
<accession>A0AA38H1Q7</accession>
<dbReference type="EMBL" id="JAKWFO010000016">
    <property type="protein sequence ID" value="KAI9632062.1"/>
    <property type="molecule type" value="Genomic_DNA"/>
</dbReference>
<dbReference type="PANTHER" id="PTHR15955">
    <property type="entry name" value="RWD DOMAIN CONTAINING PROTEIN 2"/>
    <property type="match status" value="1"/>
</dbReference>
<organism evidence="2 3">
    <name type="scientific">Dioszegia hungarica</name>
    <dbReference type="NCBI Taxonomy" id="4972"/>
    <lineage>
        <taxon>Eukaryota</taxon>
        <taxon>Fungi</taxon>
        <taxon>Dikarya</taxon>
        <taxon>Basidiomycota</taxon>
        <taxon>Agaricomycotina</taxon>
        <taxon>Tremellomycetes</taxon>
        <taxon>Tremellales</taxon>
        <taxon>Bulleribasidiaceae</taxon>
        <taxon>Dioszegia</taxon>
    </lineage>
</organism>
<dbReference type="Proteomes" id="UP001164286">
    <property type="component" value="Unassembled WGS sequence"/>
</dbReference>
<keyword evidence="3" id="KW-1185">Reference proteome</keyword>
<feature type="region of interest" description="Disordered" evidence="1">
    <location>
        <begin position="747"/>
        <end position="773"/>
    </location>
</feature>
<dbReference type="RefSeq" id="XP_052941839.1">
    <property type="nucleotide sequence ID" value="XM_053088189.1"/>
</dbReference>
<gene>
    <name evidence="2" type="ORF">MKK02DRAFT_31017</name>
</gene>
<dbReference type="InterPro" id="IPR017359">
    <property type="entry name" value="Phi-like"/>
</dbReference>
<dbReference type="CDD" id="cd24163">
    <property type="entry name" value="RWDD2_C"/>
    <property type="match status" value="1"/>
</dbReference>
<dbReference type="InterPro" id="IPR059181">
    <property type="entry name" value="RWDD2A-B_C"/>
</dbReference>
<dbReference type="GeneID" id="77727394"/>
<feature type="region of interest" description="Disordered" evidence="1">
    <location>
        <begin position="708"/>
        <end position="728"/>
    </location>
</feature>
<comment type="caution">
    <text evidence="2">The sequence shown here is derived from an EMBL/GenBank/DDBJ whole genome shotgun (WGS) entry which is preliminary data.</text>
</comment>
<dbReference type="AlphaFoldDB" id="A0AA38H1Q7"/>
<name>A0AA38H1Q7_9TREE</name>
<evidence type="ECO:0000313" key="3">
    <source>
        <dbReference type="Proteomes" id="UP001164286"/>
    </source>
</evidence>
<feature type="region of interest" description="Disordered" evidence="1">
    <location>
        <begin position="839"/>
        <end position="859"/>
    </location>
</feature>
<sequence length="1153" mass="127792">MSGSPDEQETLDKLDTELELIEASLLPVESLSSSARDSLPRTIDMSSTDSQLRISINVSQGYPGRDAVVMEIKGADIGRDEAEEWKTKVEGMMQEWDDESDTPLYTIMTTHFLPLLSIPRSLSSASPDDATPPKPTPMPHHALIVTHHLLSPTKRKLLIQLSSELNLVGFSKTGHPGILYATGDKEDIQEWLVQVKSWNWLALKVRIAYARTANSAFLTPDKQLSAGCSLSSRRAADRFLPLFPLPPFPSTYFARQQRQRHHQQMEQAYGVVGDLPYAMFKHYARHRRFPHIAYTEHHIAVTLESAARPFDFFNHPFYPDFFTSDPAAELHALLSGHIDPSDRHDPVNEKLPVTQGTVDFLRKSTKKGKGKSLAEAAAFLKRGDEVDPYPKRSRPIRTLLTMKALSDIAARGQTPPLPARPADLSNSDNKHHLSLDGGPPAELNDKLDVDTILELKPRMTATQAAGLMNARTRIIEGMRKSKERAGATVKDAAIWKEWDEEYERRSKNIPRPIRPPLMPLLHEPYIKLRPVSSAPAAKEECGVTGREELRDMLGLSVDDSRPADGREKEMELYDCNRAILGLEGHLEPITPLVVPHHLPPAPPCFDMRRPNLAYQRPNHRDDMDCDVVQGEDGVYYKRWPDGKMRSYQTDVQQARGDFRDVRDFASQYGQEPVYQAQAQDDAHPGDYRSPHAQFDERPPEYVWAQSGHWRGSQSGRVRHDGSVPTSRELSSVEAAIDIAPDYMNSPVLSALDPNSHRRNGVSQPSTGPADPGLALASKKAVKRRLMTNVDLNAIVAKRAKLDVVDPAKETGPTSSHPPAESAFDSAKYLADFVTANTGRTRTPAIKPGRGARLTSPELSHDHHPAAKQVHWRLNPLLHNSRWYTRAASLPPIPSSSDETPIKPVLACIGLMQNVLLITALKKQAFDIIDEDRPTLSGVDFAMSSTTGILFRPVHNLLHGAGDLLDDLGMAVQHYARVILVFEVKSYGIRLPEPDVGTGEAAVPMDDPDPLTPAIYRALGEFSDKVEEIKHRRGAEDGGGGDVKVVFGMNGPGEVARVTRAMADHTEKDCMAGEGSDWLEGTGGEEERILEHQFGVNLYASRAILARFKPFSAYMAKWTDQDAVDELGKVIGRGVAKKLVDKLFATEDAADMLG</sequence>
<evidence type="ECO:0000256" key="1">
    <source>
        <dbReference type="SAM" id="MobiDB-lite"/>
    </source>
</evidence>
<evidence type="ECO:0000313" key="2">
    <source>
        <dbReference type="EMBL" id="KAI9632062.1"/>
    </source>
</evidence>
<feature type="region of interest" description="Disordered" evidence="1">
    <location>
        <begin position="411"/>
        <end position="442"/>
    </location>
</feature>
<dbReference type="PANTHER" id="PTHR15955:SF8">
    <property type="entry name" value="RWD DOMAIN-CONTAINING PROTEIN 2B-RELATED"/>
    <property type="match status" value="1"/>
</dbReference>